<sequence length="171" mass="19498">MNTGIIKLADFGWQDRFRFRQGVTHMKWSHCGMYRSPEILLGARFYSTAVDIWSLACIFAETIRGSPLFDGDSEIDQLFRIFRVLGTPTPTIWPGVEKFPDYKADFPKWNATDLRRCAPAIDDDGLDLLEMMLAYPPMERITAKAALCHRYLLNVPISTALPDISTLFSKT</sequence>
<keyword evidence="3" id="KW-0808">Transferase</keyword>
<reference evidence="9" key="1">
    <citation type="submission" date="2022-11" db="UniProtKB">
        <authorList>
            <consortium name="WormBaseParasite"/>
        </authorList>
    </citation>
    <scope>IDENTIFICATION</scope>
</reference>
<dbReference type="Proteomes" id="UP000887574">
    <property type="component" value="Unplaced"/>
</dbReference>
<dbReference type="AlphaFoldDB" id="A0A915DRT0"/>
<dbReference type="WBParaSite" id="jg22462">
    <property type="protein sequence ID" value="jg22462"/>
    <property type="gene ID" value="jg22462"/>
</dbReference>
<dbReference type="PANTHER" id="PTHR24056:SF254">
    <property type="entry name" value="CYCLIN-DEPENDENT KINASE 2"/>
    <property type="match status" value="1"/>
</dbReference>
<dbReference type="GO" id="GO:0007165">
    <property type="term" value="P:signal transduction"/>
    <property type="evidence" value="ECO:0007669"/>
    <property type="project" value="TreeGrafter"/>
</dbReference>
<protein>
    <recommendedName>
        <fullName evidence="1">cyclin-dependent kinase</fullName>
        <ecNumber evidence="1">2.7.11.22</ecNumber>
    </recommendedName>
</protein>
<evidence type="ECO:0000256" key="6">
    <source>
        <dbReference type="ARBA" id="ARBA00022840"/>
    </source>
</evidence>
<dbReference type="SUPFAM" id="SSF56112">
    <property type="entry name" value="Protein kinase-like (PK-like)"/>
    <property type="match status" value="1"/>
</dbReference>
<organism evidence="8 9">
    <name type="scientific">Ditylenchus dipsaci</name>
    <dbReference type="NCBI Taxonomy" id="166011"/>
    <lineage>
        <taxon>Eukaryota</taxon>
        <taxon>Metazoa</taxon>
        <taxon>Ecdysozoa</taxon>
        <taxon>Nematoda</taxon>
        <taxon>Chromadorea</taxon>
        <taxon>Rhabditida</taxon>
        <taxon>Tylenchina</taxon>
        <taxon>Tylenchomorpha</taxon>
        <taxon>Sphaerularioidea</taxon>
        <taxon>Anguinidae</taxon>
        <taxon>Anguininae</taxon>
        <taxon>Ditylenchus</taxon>
    </lineage>
</organism>
<dbReference type="Pfam" id="PF00069">
    <property type="entry name" value="Pkinase"/>
    <property type="match status" value="1"/>
</dbReference>
<dbReference type="GO" id="GO:0005737">
    <property type="term" value="C:cytoplasm"/>
    <property type="evidence" value="ECO:0007669"/>
    <property type="project" value="TreeGrafter"/>
</dbReference>
<evidence type="ECO:0000259" key="7">
    <source>
        <dbReference type="PROSITE" id="PS50011"/>
    </source>
</evidence>
<feature type="domain" description="Protein kinase" evidence="7">
    <location>
        <begin position="1"/>
        <end position="152"/>
    </location>
</feature>
<dbReference type="SMART" id="SM00220">
    <property type="entry name" value="S_TKc"/>
    <property type="match status" value="1"/>
</dbReference>
<evidence type="ECO:0000256" key="3">
    <source>
        <dbReference type="ARBA" id="ARBA00022679"/>
    </source>
</evidence>
<keyword evidence="8" id="KW-1185">Reference proteome</keyword>
<evidence type="ECO:0000256" key="4">
    <source>
        <dbReference type="ARBA" id="ARBA00022741"/>
    </source>
</evidence>
<dbReference type="InterPro" id="IPR000719">
    <property type="entry name" value="Prot_kinase_dom"/>
</dbReference>
<dbReference type="GO" id="GO:0005634">
    <property type="term" value="C:nucleus"/>
    <property type="evidence" value="ECO:0007669"/>
    <property type="project" value="TreeGrafter"/>
</dbReference>
<dbReference type="Gene3D" id="1.10.510.10">
    <property type="entry name" value="Transferase(Phosphotransferase) domain 1"/>
    <property type="match status" value="1"/>
</dbReference>
<keyword evidence="5" id="KW-0418">Kinase</keyword>
<dbReference type="GO" id="GO:0000307">
    <property type="term" value="C:cyclin-dependent protein kinase holoenzyme complex"/>
    <property type="evidence" value="ECO:0007669"/>
    <property type="project" value="TreeGrafter"/>
</dbReference>
<evidence type="ECO:0000256" key="2">
    <source>
        <dbReference type="ARBA" id="ARBA00022527"/>
    </source>
</evidence>
<accession>A0A915DRT0</accession>
<proteinExistence type="predicted"/>
<name>A0A915DRT0_9BILA</name>
<dbReference type="GO" id="GO:0010468">
    <property type="term" value="P:regulation of gene expression"/>
    <property type="evidence" value="ECO:0007669"/>
    <property type="project" value="TreeGrafter"/>
</dbReference>
<keyword evidence="4" id="KW-0547">Nucleotide-binding</keyword>
<dbReference type="InterPro" id="IPR050108">
    <property type="entry name" value="CDK"/>
</dbReference>
<dbReference type="EC" id="2.7.11.22" evidence="1"/>
<dbReference type="InterPro" id="IPR011009">
    <property type="entry name" value="Kinase-like_dom_sf"/>
</dbReference>
<evidence type="ECO:0000256" key="1">
    <source>
        <dbReference type="ARBA" id="ARBA00012425"/>
    </source>
</evidence>
<keyword evidence="6" id="KW-0067">ATP-binding</keyword>
<dbReference type="PANTHER" id="PTHR24056">
    <property type="entry name" value="CELL DIVISION PROTEIN KINASE"/>
    <property type="match status" value="1"/>
</dbReference>
<dbReference type="GO" id="GO:0005524">
    <property type="term" value="F:ATP binding"/>
    <property type="evidence" value="ECO:0007669"/>
    <property type="project" value="UniProtKB-KW"/>
</dbReference>
<dbReference type="PROSITE" id="PS50011">
    <property type="entry name" value="PROTEIN_KINASE_DOM"/>
    <property type="match status" value="1"/>
</dbReference>
<keyword evidence="2" id="KW-0723">Serine/threonine-protein kinase</keyword>
<dbReference type="GO" id="GO:0004693">
    <property type="term" value="F:cyclin-dependent protein serine/threonine kinase activity"/>
    <property type="evidence" value="ECO:0007669"/>
    <property type="project" value="UniProtKB-EC"/>
</dbReference>
<dbReference type="GO" id="GO:0030332">
    <property type="term" value="F:cyclin binding"/>
    <property type="evidence" value="ECO:0007669"/>
    <property type="project" value="TreeGrafter"/>
</dbReference>
<evidence type="ECO:0000313" key="8">
    <source>
        <dbReference type="Proteomes" id="UP000887574"/>
    </source>
</evidence>
<dbReference type="GO" id="GO:0010389">
    <property type="term" value="P:regulation of G2/M transition of mitotic cell cycle"/>
    <property type="evidence" value="ECO:0007669"/>
    <property type="project" value="TreeGrafter"/>
</dbReference>
<evidence type="ECO:0000256" key="5">
    <source>
        <dbReference type="ARBA" id="ARBA00022777"/>
    </source>
</evidence>
<dbReference type="GO" id="GO:0000082">
    <property type="term" value="P:G1/S transition of mitotic cell cycle"/>
    <property type="evidence" value="ECO:0007669"/>
    <property type="project" value="TreeGrafter"/>
</dbReference>
<evidence type="ECO:0000313" key="9">
    <source>
        <dbReference type="WBParaSite" id="jg22462"/>
    </source>
</evidence>